<name>A0A9X2P384_9BACT</name>
<evidence type="ECO:0000313" key="3">
    <source>
        <dbReference type="Proteomes" id="UP001142175"/>
    </source>
</evidence>
<feature type="chain" id="PRO_5040818787" evidence="1">
    <location>
        <begin position="24"/>
        <end position="385"/>
    </location>
</feature>
<dbReference type="InterPro" id="IPR018550">
    <property type="entry name" value="Lipid-A_deacylase-rel"/>
</dbReference>
<dbReference type="EMBL" id="JANSUY010000003">
    <property type="protein sequence ID" value="MCR9014903.1"/>
    <property type="molecule type" value="Genomic_DNA"/>
</dbReference>
<evidence type="ECO:0000256" key="1">
    <source>
        <dbReference type="SAM" id="SignalP"/>
    </source>
</evidence>
<dbReference type="GO" id="GO:0016787">
    <property type="term" value="F:hydrolase activity"/>
    <property type="evidence" value="ECO:0007669"/>
    <property type="project" value="UniProtKB-KW"/>
</dbReference>
<evidence type="ECO:0000313" key="2">
    <source>
        <dbReference type="EMBL" id="MCR9014903.1"/>
    </source>
</evidence>
<dbReference type="AlphaFoldDB" id="A0A9X2P384"/>
<dbReference type="RefSeq" id="WP_258422779.1">
    <property type="nucleotide sequence ID" value="NZ_JANSUY010000003.1"/>
</dbReference>
<keyword evidence="2" id="KW-0378">Hydrolase</keyword>
<dbReference type="Proteomes" id="UP001142175">
    <property type="component" value="Unassembled WGS sequence"/>
</dbReference>
<sequence length="385" mass="44209">MPANIRFRILVLFLFFSFDLAKASNESDTVANHNPKFQKHLSLLFETGPMIPKNTDWGEFINNGLNYKALDLRLGFRNTKSNLYNRIYRYPTYGFGLYTATFKNDYIGKPNAVYAFADLPFTKTFLNGKLRYSYFAAFGLAFNFKPYDPDSNPINLFIGSYRNGYVHVGFSMRYAITPWMDLDAAFGLKHFSNGSIKKPNSGLNFIPFSIGLKSTLNRASFENADLSDIPQYISNNHVNLWTSVGAKNYEIGGDIYLKWGFSANYLRQTGYKLRYGLGLDMFYANNGILPGDWVKNGFMDKTSFAVVASGEWVLKKNFSIPLGIGVYIHRNEFNDEPSFYYERIGIRYRFSNQMFTGITLKAHGFKADIFEWTVGYSIFKDKNKY</sequence>
<keyword evidence="1" id="KW-0732">Signal</keyword>
<dbReference type="Pfam" id="PF09411">
    <property type="entry name" value="PagL"/>
    <property type="match status" value="1"/>
</dbReference>
<gene>
    <name evidence="2" type="ORF">NU887_07615</name>
</gene>
<keyword evidence="3" id="KW-1185">Reference proteome</keyword>
<organism evidence="2 3">
    <name type="scientific">Aquiflexum gelatinilyticum</name>
    <dbReference type="NCBI Taxonomy" id="2961943"/>
    <lineage>
        <taxon>Bacteria</taxon>
        <taxon>Pseudomonadati</taxon>
        <taxon>Bacteroidota</taxon>
        <taxon>Cytophagia</taxon>
        <taxon>Cytophagales</taxon>
        <taxon>Cyclobacteriaceae</taxon>
        <taxon>Aquiflexum</taxon>
    </lineage>
</organism>
<accession>A0A9X2P384</accession>
<protein>
    <submittedName>
        <fullName evidence="2">Acyloxyacyl hydrolase</fullName>
    </submittedName>
</protein>
<dbReference type="Gene3D" id="2.40.160.20">
    <property type="match status" value="1"/>
</dbReference>
<feature type="signal peptide" evidence="1">
    <location>
        <begin position="1"/>
        <end position="23"/>
    </location>
</feature>
<proteinExistence type="predicted"/>
<comment type="caution">
    <text evidence="2">The sequence shown here is derived from an EMBL/GenBank/DDBJ whole genome shotgun (WGS) entry which is preliminary data.</text>
</comment>
<reference evidence="2" key="1">
    <citation type="submission" date="2022-08" db="EMBL/GenBank/DDBJ databases">
        <authorList>
            <person name="Zhang D."/>
        </authorList>
    </citation>
    <scope>NUCLEOTIDE SEQUENCE</scope>
    <source>
        <strain evidence="2">XJ19-11</strain>
    </source>
</reference>